<feature type="transmembrane region" description="Helical" evidence="1">
    <location>
        <begin position="51"/>
        <end position="71"/>
    </location>
</feature>
<sequence length="73" mass="7924">MPKTTEPVRHGHETRELTLLGLRIYRTRHTFPIDDTATPPSVQRTRARTNAICGVLLVIAAGGGAAIVPQLPL</sequence>
<reference evidence="2" key="1">
    <citation type="submission" date="2020-05" db="EMBL/GenBank/DDBJ databases">
        <authorList>
            <person name="Chiriac C."/>
            <person name="Salcher M."/>
            <person name="Ghai R."/>
            <person name="Kavagutti S V."/>
        </authorList>
    </citation>
    <scope>NUCLEOTIDE SEQUENCE</scope>
</reference>
<name>A0A6J7FTZ1_9ZZZZ</name>
<evidence type="ECO:0000313" key="2">
    <source>
        <dbReference type="EMBL" id="CAB4897374.1"/>
    </source>
</evidence>
<organism evidence="2">
    <name type="scientific">freshwater metagenome</name>
    <dbReference type="NCBI Taxonomy" id="449393"/>
    <lineage>
        <taxon>unclassified sequences</taxon>
        <taxon>metagenomes</taxon>
        <taxon>ecological metagenomes</taxon>
    </lineage>
</organism>
<protein>
    <submittedName>
        <fullName evidence="2">Unannotated protein</fullName>
    </submittedName>
</protein>
<evidence type="ECO:0000256" key="1">
    <source>
        <dbReference type="SAM" id="Phobius"/>
    </source>
</evidence>
<dbReference type="EMBL" id="CAFBMQ010000002">
    <property type="protein sequence ID" value="CAB4897374.1"/>
    <property type="molecule type" value="Genomic_DNA"/>
</dbReference>
<keyword evidence="1" id="KW-0812">Transmembrane</keyword>
<accession>A0A6J7FTZ1</accession>
<keyword evidence="1" id="KW-1133">Transmembrane helix</keyword>
<gene>
    <name evidence="2" type="ORF">UFOPK3609_00093</name>
</gene>
<dbReference type="AlphaFoldDB" id="A0A6J7FTZ1"/>
<proteinExistence type="predicted"/>
<keyword evidence="1" id="KW-0472">Membrane</keyword>